<dbReference type="CDD" id="cd09917">
    <property type="entry name" value="F-box_SF"/>
    <property type="match status" value="1"/>
</dbReference>
<dbReference type="Proteomes" id="UP001303647">
    <property type="component" value="Unassembled WGS sequence"/>
</dbReference>
<dbReference type="AlphaFoldDB" id="A0AAN7CVV5"/>
<reference evidence="3" key="1">
    <citation type="journal article" date="2023" name="Mol. Phylogenet. Evol.">
        <title>Genome-scale phylogeny and comparative genomics of the fungal order Sordariales.</title>
        <authorList>
            <person name="Hensen N."/>
            <person name="Bonometti L."/>
            <person name="Westerberg I."/>
            <person name="Brannstrom I.O."/>
            <person name="Guillou S."/>
            <person name="Cros-Aarteil S."/>
            <person name="Calhoun S."/>
            <person name="Haridas S."/>
            <person name="Kuo A."/>
            <person name="Mondo S."/>
            <person name="Pangilinan J."/>
            <person name="Riley R."/>
            <person name="LaButti K."/>
            <person name="Andreopoulos B."/>
            <person name="Lipzen A."/>
            <person name="Chen C."/>
            <person name="Yan M."/>
            <person name="Daum C."/>
            <person name="Ng V."/>
            <person name="Clum A."/>
            <person name="Steindorff A."/>
            <person name="Ohm R.A."/>
            <person name="Martin F."/>
            <person name="Silar P."/>
            <person name="Natvig D.O."/>
            <person name="Lalanne C."/>
            <person name="Gautier V."/>
            <person name="Ament-Velasquez S.L."/>
            <person name="Kruys A."/>
            <person name="Hutchinson M.I."/>
            <person name="Powell A.J."/>
            <person name="Barry K."/>
            <person name="Miller A.N."/>
            <person name="Grigoriev I.V."/>
            <person name="Debuchy R."/>
            <person name="Gladieux P."/>
            <person name="Hiltunen Thoren M."/>
            <person name="Johannesson H."/>
        </authorList>
    </citation>
    <scope>NUCLEOTIDE SEQUENCE</scope>
    <source>
        <strain evidence="3">CBS 359.72</strain>
    </source>
</reference>
<dbReference type="InterPro" id="IPR036047">
    <property type="entry name" value="F-box-like_dom_sf"/>
</dbReference>
<dbReference type="EMBL" id="MU857625">
    <property type="protein sequence ID" value="KAK4249329.1"/>
    <property type="molecule type" value="Genomic_DNA"/>
</dbReference>
<accession>A0AAN7CVV5</accession>
<evidence type="ECO:0000313" key="3">
    <source>
        <dbReference type="EMBL" id="KAK4249329.1"/>
    </source>
</evidence>
<evidence type="ECO:0000256" key="1">
    <source>
        <dbReference type="SAM" id="Phobius"/>
    </source>
</evidence>
<name>A0AAN7CVV5_9PEZI</name>
<evidence type="ECO:0000313" key="4">
    <source>
        <dbReference type="Proteomes" id="UP001303647"/>
    </source>
</evidence>
<dbReference type="SUPFAM" id="SSF81383">
    <property type="entry name" value="F-box domain"/>
    <property type="match status" value="1"/>
</dbReference>
<feature type="transmembrane region" description="Helical" evidence="1">
    <location>
        <begin position="156"/>
        <end position="178"/>
    </location>
</feature>
<feature type="domain" description="F-box" evidence="2">
    <location>
        <begin position="268"/>
        <end position="300"/>
    </location>
</feature>
<organism evidence="3 4">
    <name type="scientific">Corynascus novoguineensis</name>
    <dbReference type="NCBI Taxonomy" id="1126955"/>
    <lineage>
        <taxon>Eukaryota</taxon>
        <taxon>Fungi</taxon>
        <taxon>Dikarya</taxon>
        <taxon>Ascomycota</taxon>
        <taxon>Pezizomycotina</taxon>
        <taxon>Sordariomycetes</taxon>
        <taxon>Sordariomycetidae</taxon>
        <taxon>Sordariales</taxon>
        <taxon>Chaetomiaceae</taxon>
        <taxon>Corynascus</taxon>
    </lineage>
</organism>
<dbReference type="InterPro" id="IPR001810">
    <property type="entry name" value="F-box_dom"/>
</dbReference>
<gene>
    <name evidence="3" type="ORF">C7999DRAFT_12807</name>
</gene>
<sequence>MWGPGGVGCIIHFICHIPAGMMVDALVIYTQVDALGDIYDVIPHGKTFKQGMQFLGYGGTVTFAWNFVMFGASPFCRGSLLGLVGVINLALATILFCGVSMTGQFLPHGYGPCNDARNWNNGSDGRNFFVEADINGSFGDERPGADNICSRMVKNWIMGIVVLLFFLICAVIDIIIGFSAEPGSRTSFGSPPQYDIDGVWHGHLFKPIRILLVPFGRVFQIVRATLWISIRYIFKFWDHCKEESRHKIKQLCKDAPTKGSSNLENNDLRLPMELVLMIIQYLHHTDLVSLGLSSKYLRTAFFGSDEPAQVAKDLRRFSCKDEGPIKYCAVCSIPTCQGCRRPKRLPNSAMYTHLTRCRVVCSGCFFWNHCVNRNKQGAVVKPDWERASRGGLLNRRGARLGAAMFESSGYNFGDRLNEDVCHRCVRLTQRQTQEILDARYVREMQSLAKVPKICFQCRRALPKEGVRWWVDPLTHKECKVRTHPGWVKAD</sequence>
<comment type="caution">
    <text evidence="3">The sequence shown here is derived from an EMBL/GenBank/DDBJ whole genome shotgun (WGS) entry which is preliminary data.</text>
</comment>
<keyword evidence="1" id="KW-0472">Membrane</keyword>
<dbReference type="Pfam" id="PF00646">
    <property type="entry name" value="F-box"/>
    <property type="match status" value="1"/>
</dbReference>
<feature type="transmembrane region" description="Helical" evidence="1">
    <location>
        <begin position="54"/>
        <end position="73"/>
    </location>
</feature>
<feature type="transmembrane region" description="Helical" evidence="1">
    <location>
        <begin position="79"/>
        <end position="99"/>
    </location>
</feature>
<evidence type="ECO:0000259" key="2">
    <source>
        <dbReference type="Pfam" id="PF00646"/>
    </source>
</evidence>
<keyword evidence="1" id="KW-1133">Transmembrane helix</keyword>
<keyword evidence="4" id="KW-1185">Reference proteome</keyword>
<protein>
    <recommendedName>
        <fullName evidence="2">F-box domain-containing protein</fullName>
    </recommendedName>
</protein>
<proteinExistence type="predicted"/>
<reference evidence="3" key="2">
    <citation type="submission" date="2023-05" db="EMBL/GenBank/DDBJ databases">
        <authorList>
            <consortium name="Lawrence Berkeley National Laboratory"/>
            <person name="Steindorff A."/>
            <person name="Hensen N."/>
            <person name="Bonometti L."/>
            <person name="Westerberg I."/>
            <person name="Brannstrom I.O."/>
            <person name="Guillou S."/>
            <person name="Cros-Aarteil S."/>
            <person name="Calhoun S."/>
            <person name="Haridas S."/>
            <person name="Kuo A."/>
            <person name="Mondo S."/>
            <person name="Pangilinan J."/>
            <person name="Riley R."/>
            <person name="Labutti K."/>
            <person name="Andreopoulos B."/>
            <person name="Lipzen A."/>
            <person name="Chen C."/>
            <person name="Yanf M."/>
            <person name="Daum C."/>
            <person name="Ng V."/>
            <person name="Clum A."/>
            <person name="Ohm R."/>
            <person name="Martin F."/>
            <person name="Silar P."/>
            <person name="Natvig D."/>
            <person name="Lalanne C."/>
            <person name="Gautier V."/>
            <person name="Ament-Velasquez S.L."/>
            <person name="Kruys A."/>
            <person name="Hutchinson M.I."/>
            <person name="Powell A.J."/>
            <person name="Barry K."/>
            <person name="Miller A.N."/>
            <person name="Grigoriev I.V."/>
            <person name="Debuchy R."/>
            <person name="Gladieux P."/>
            <person name="Thoren M.H."/>
            <person name="Johannesson H."/>
        </authorList>
    </citation>
    <scope>NUCLEOTIDE SEQUENCE</scope>
    <source>
        <strain evidence="3">CBS 359.72</strain>
    </source>
</reference>
<keyword evidence="1" id="KW-0812">Transmembrane</keyword>